<keyword evidence="3" id="KW-0106">Calcium</keyword>
<evidence type="ECO:0000256" key="4">
    <source>
        <dbReference type="SAM" id="MobiDB-lite"/>
    </source>
</evidence>
<dbReference type="EMBL" id="FN648347">
    <property type="protein sequence ID" value="CBJ30393.1"/>
    <property type="molecule type" value="Genomic_DNA"/>
</dbReference>
<proteinExistence type="predicted"/>
<dbReference type="Proteomes" id="UP000002630">
    <property type="component" value="Linkage Group LG10"/>
</dbReference>
<feature type="compositionally biased region" description="Low complexity" evidence="4">
    <location>
        <begin position="404"/>
        <end position="419"/>
    </location>
</feature>
<feature type="compositionally biased region" description="Gly residues" evidence="4">
    <location>
        <begin position="427"/>
        <end position="444"/>
    </location>
</feature>
<evidence type="ECO:0000256" key="1">
    <source>
        <dbReference type="ARBA" id="ARBA00004496"/>
    </source>
</evidence>
<keyword evidence="2" id="KW-0963">Cytoplasm</keyword>
<dbReference type="GO" id="GO:0030865">
    <property type="term" value="P:cortical cytoskeleton organization"/>
    <property type="evidence" value="ECO:0007669"/>
    <property type="project" value="TreeGrafter"/>
</dbReference>
<evidence type="ECO:0000256" key="2">
    <source>
        <dbReference type="ARBA" id="ARBA00022490"/>
    </source>
</evidence>
<feature type="region of interest" description="Disordered" evidence="4">
    <location>
        <begin position="146"/>
        <end position="251"/>
    </location>
</feature>
<dbReference type="EMBL" id="FN649735">
    <property type="protein sequence ID" value="CBJ30393.1"/>
    <property type="molecule type" value="Genomic_DNA"/>
</dbReference>
<feature type="compositionally biased region" description="Basic and acidic residues" evidence="4">
    <location>
        <begin position="44"/>
        <end position="53"/>
    </location>
</feature>
<dbReference type="PANTHER" id="PTHR12085">
    <property type="entry name" value="SERINE/THREONINE-PROTEIN PHOSPHATASE 2A REGULATORY SUBUNIT B'' SUBUNIT GAMMA"/>
    <property type="match status" value="1"/>
</dbReference>
<feature type="compositionally biased region" description="Low complexity" evidence="4">
    <location>
        <begin position="199"/>
        <end position="210"/>
    </location>
</feature>
<protein>
    <submittedName>
        <fullName evidence="5">Protein phosphatase 2A regulatory subunit</fullName>
    </submittedName>
</protein>
<sequence length="745" mass="77285">MTVSGRRKPGGGWISSLEAVARESQGTEIDQGRLTATYVGSIFAERRRSREEETGSGGGGGEKHGRRRELPRFFMPPPASVASSTGPPLPAGSSGSNADTTQTLEEGRVAAARSKLRAKARSRFLQRREEYLMGFEDLSDVERALATCVAPAPPPPPSPPPPPAVVDDGNNVSNGAKAAALEPGVAAPNRGGGSDDHQAGAAAAAEALSAGGNGTAGVSGSDGEASQGGLTADTTSSPPPPGGDPHAAVDAQGGSADYMDFVRLRGLVSKKAAAAACFRSRTFLRFPRDIRARIPSRVFFKHVYESVTLQKTRLTLHFYDSEGLGFLREQDLENYVYDHIPTMPALRAIHDNFYPFYVFTAVRRFMFFLDPKRTGKISIDTLVRSRVMEEFLQVRIAPGEQEEPGYAAAAAGAASENGGTQNEDAGAKGGGVGTADSSEGGGGSSAATVGGVGTTPSREGAPQGEGGRDDGNNHSPLQDLSKNWFSAESTLRVYGEYLELDEDQNGMLSKQELVNFAAAAAATPSCSIACPVPRTSAAAVASRSGSSSGSGLLPLSPTNGGVRTPSPTRPVSPGIGGGPTTAVGSSSPLCSSSSPGVTSGGGGGKASPAGGGAGTATGAGGRAAGEAQMDYKTFLDLVLAMDNKRTRQAMQYFWRVLDVQGKGRLTISTIHLFFRDIAHALEEGGFETPTTDDVKDEIFDMVKPADPTFITLADLLASGAGHTVVSMLVDTNGFWAYDNRESLAT</sequence>
<dbReference type="GO" id="GO:0035303">
    <property type="term" value="P:regulation of dephosphorylation"/>
    <property type="evidence" value="ECO:0007669"/>
    <property type="project" value="InterPro"/>
</dbReference>
<name>D7FPD4_ECTSI</name>
<dbReference type="PROSITE" id="PS00018">
    <property type="entry name" value="EF_HAND_1"/>
    <property type="match status" value="1"/>
</dbReference>
<dbReference type="InParanoid" id="D7FPD4"/>
<evidence type="ECO:0000256" key="3">
    <source>
        <dbReference type="ARBA" id="ARBA00022837"/>
    </source>
</evidence>
<evidence type="ECO:0000313" key="5">
    <source>
        <dbReference type="EMBL" id="CBJ30393.1"/>
    </source>
</evidence>
<evidence type="ECO:0000313" key="6">
    <source>
        <dbReference type="Proteomes" id="UP000002630"/>
    </source>
</evidence>
<dbReference type="eggNOG" id="KOG2562">
    <property type="taxonomic scope" value="Eukaryota"/>
</dbReference>
<dbReference type="STRING" id="2880.D7FPD4"/>
<dbReference type="AlphaFoldDB" id="D7FPD4"/>
<feature type="compositionally biased region" description="Low complexity" evidence="4">
    <location>
        <begin position="582"/>
        <end position="597"/>
    </location>
</feature>
<dbReference type="PANTHER" id="PTHR12085:SF3">
    <property type="entry name" value="SERINE_THREONINE-PROTEIN PHOSPHATASE 2A REGULATORY SUBUNIT B'' SUBUNIT GAMMA"/>
    <property type="match status" value="1"/>
</dbReference>
<dbReference type="InterPro" id="IPR011992">
    <property type="entry name" value="EF-hand-dom_pair"/>
</dbReference>
<feature type="region of interest" description="Disordered" evidence="4">
    <location>
        <begin position="42"/>
        <end position="109"/>
    </location>
</feature>
<keyword evidence="6" id="KW-1185">Reference proteome</keyword>
<reference evidence="5 6" key="1">
    <citation type="journal article" date="2010" name="Nature">
        <title>The Ectocarpus genome and the independent evolution of multicellularity in brown algae.</title>
        <authorList>
            <person name="Cock J.M."/>
            <person name="Sterck L."/>
            <person name="Rouze P."/>
            <person name="Scornet D."/>
            <person name="Allen A.E."/>
            <person name="Amoutzias G."/>
            <person name="Anthouard V."/>
            <person name="Artiguenave F."/>
            <person name="Aury J.M."/>
            <person name="Badger J.H."/>
            <person name="Beszteri B."/>
            <person name="Billiau K."/>
            <person name="Bonnet E."/>
            <person name="Bothwell J.H."/>
            <person name="Bowler C."/>
            <person name="Boyen C."/>
            <person name="Brownlee C."/>
            <person name="Carrano C.J."/>
            <person name="Charrier B."/>
            <person name="Cho G.Y."/>
            <person name="Coelho S.M."/>
            <person name="Collen J."/>
            <person name="Corre E."/>
            <person name="Da Silva C."/>
            <person name="Delage L."/>
            <person name="Delaroque N."/>
            <person name="Dittami S.M."/>
            <person name="Doulbeau S."/>
            <person name="Elias M."/>
            <person name="Farnham G."/>
            <person name="Gachon C.M."/>
            <person name="Gschloessl B."/>
            <person name="Heesch S."/>
            <person name="Jabbari K."/>
            <person name="Jubin C."/>
            <person name="Kawai H."/>
            <person name="Kimura K."/>
            <person name="Kloareg B."/>
            <person name="Kupper F.C."/>
            <person name="Lang D."/>
            <person name="Le Bail A."/>
            <person name="Leblanc C."/>
            <person name="Lerouge P."/>
            <person name="Lohr M."/>
            <person name="Lopez P.J."/>
            <person name="Martens C."/>
            <person name="Maumus F."/>
            <person name="Michel G."/>
            <person name="Miranda-Saavedra D."/>
            <person name="Morales J."/>
            <person name="Moreau H."/>
            <person name="Motomura T."/>
            <person name="Nagasato C."/>
            <person name="Napoli C.A."/>
            <person name="Nelson D.R."/>
            <person name="Nyvall-Collen P."/>
            <person name="Peters A.F."/>
            <person name="Pommier C."/>
            <person name="Potin P."/>
            <person name="Poulain J."/>
            <person name="Quesneville H."/>
            <person name="Read B."/>
            <person name="Rensing S.A."/>
            <person name="Ritter A."/>
            <person name="Rousvoal S."/>
            <person name="Samanta M."/>
            <person name="Samson G."/>
            <person name="Schroeder D.C."/>
            <person name="Segurens B."/>
            <person name="Strittmatter M."/>
            <person name="Tonon T."/>
            <person name="Tregear J.W."/>
            <person name="Valentin K."/>
            <person name="von Dassow P."/>
            <person name="Yamagishi T."/>
            <person name="Van de Peer Y."/>
            <person name="Wincker P."/>
        </authorList>
    </citation>
    <scope>NUCLEOTIDE SEQUENCE [LARGE SCALE GENOMIC DNA]</scope>
    <source>
        <strain evidence="6">Ec32 / CCAP1310/4</strain>
    </source>
</reference>
<dbReference type="Gene3D" id="1.10.238.10">
    <property type="entry name" value="EF-hand"/>
    <property type="match status" value="1"/>
</dbReference>
<dbReference type="InterPro" id="IPR018247">
    <property type="entry name" value="EF_Hand_1_Ca_BS"/>
</dbReference>
<dbReference type="GO" id="GO:0000226">
    <property type="term" value="P:microtubule cytoskeleton organization"/>
    <property type="evidence" value="ECO:0007669"/>
    <property type="project" value="TreeGrafter"/>
</dbReference>
<dbReference type="OrthoDB" id="10265007at2759"/>
<dbReference type="GO" id="GO:0005819">
    <property type="term" value="C:spindle"/>
    <property type="evidence" value="ECO:0007669"/>
    <property type="project" value="TreeGrafter"/>
</dbReference>
<feature type="compositionally biased region" description="Polar residues" evidence="4">
    <location>
        <begin position="93"/>
        <end position="104"/>
    </location>
</feature>
<feature type="compositionally biased region" description="Pro residues" evidence="4">
    <location>
        <begin position="151"/>
        <end position="164"/>
    </location>
</feature>
<gene>
    <name evidence="5" type="primary">PPRS</name>
    <name evidence="5" type="ORF">Esi_0188_0059</name>
</gene>
<feature type="region of interest" description="Disordered" evidence="4">
    <location>
        <begin position="402"/>
        <end position="479"/>
    </location>
</feature>
<comment type="subcellular location">
    <subcellularLocation>
        <location evidence="1">Cytoplasm</location>
    </subcellularLocation>
</comment>
<dbReference type="SUPFAM" id="SSF47473">
    <property type="entry name" value="EF-hand"/>
    <property type="match status" value="1"/>
</dbReference>
<dbReference type="InterPro" id="IPR039865">
    <property type="entry name" value="PPP2R3C"/>
</dbReference>
<feature type="compositionally biased region" description="Low complexity" evidence="4">
    <location>
        <begin position="541"/>
        <end position="558"/>
    </location>
</feature>
<feature type="compositionally biased region" description="Gly residues" evidence="4">
    <location>
        <begin position="598"/>
        <end position="621"/>
    </location>
</feature>
<dbReference type="GO" id="GO:0005737">
    <property type="term" value="C:cytoplasm"/>
    <property type="evidence" value="ECO:0007669"/>
    <property type="project" value="UniProtKB-SubCell"/>
</dbReference>
<organism evidence="5 6">
    <name type="scientific">Ectocarpus siliculosus</name>
    <name type="common">Brown alga</name>
    <name type="synonym">Conferva siliculosa</name>
    <dbReference type="NCBI Taxonomy" id="2880"/>
    <lineage>
        <taxon>Eukaryota</taxon>
        <taxon>Sar</taxon>
        <taxon>Stramenopiles</taxon>
        <taxon>Ochrophyta</taxon>
        <taxon>PX clade</taxon>
        <taxon>Phaeophyceae</taxon>
        <taxon>Ectocarpales</taxon>
        <taxon>Ectocarpaceae</taxon>
        <taxon>Ectocarpus</taxon>
    </lineage>
</organism>
<accession>D7FPD4</accession>
<feature type="region of interest" description="Disordered" evidence="4">
    <location>
        <begin position="541"/>
        <end position="621"/>
    </location>
</feature>